<sequence length="357" mass="39365">MKKYIFWTIFVFSMGFFVPFLIFLLANNFSSPSGDFYVSPKKEINLAKKEEQEIKIPAASVAESVGKKQASNKNIVSLLFVGDIMFDRGVKNSVVKNGDGDYAFLFKNADFIKDADISFGNLEGPISDKGKDLRNLYSFRFEPFAIKALKNNGFDVLSVANNHIGDWGKVAFEDTISRLDAGGIITIGGGQNLKDAGKVKIIEKNGFRIGFLSFSDAGPDWLGATQDSAGILITDDENFSSLIREAAPQVDILVVSLHFGEEYQGNANDRQKKLAHLAIDSGAKIVVGHHPHVVQEVEQYKNGVIAYSLGNFIFDQNFSKETMQGLALEIVLDGAEIISVKQNKIKINEFFQPQLAD</sequence>
<evidence type="ECO:0000259" key="3">
    <source>
        <dbReference type="SMART" id="SM00854"/>
    </source>
</evidence>
<evidence type="ECO:0000256" key="1">
    <source>
        <dbReference type="ARBA" id="ARBA00005662"/>
    </source>
</evidence>
<evidence type="ECO:0000313" key="4">
    <source>
        <dbReference type="EMBL" id="PIU99748.1"/>
    </source>
</evidence>
<dbReference type="AlphaFoldDB" id="A0A2M7B9I4"/>
<name>A0A2M7B9I4_9BACT</name>
<dbReference type="PANTHER" id="PTHR33393:SF11">
    <property type="entry name" value="POLYGLUTAMINE SYNTHESIS ACCESSORY PROTEIN RV0574C-RELATED"/>
    <property type="match status" value="1"/>
</dbReference>
<evidence type="ECO:0000256" key="2">
    <source>
        <dbReference type="SAM" id="Phobius"/>
    </source>
</evidence>
<keyword evidence="2" id="KW-1133">Transmembrane helix</keyword>
<organism evidence="4 5">
    <name type="scientific">Candidatus Tagabacteria bacterium CG03_land_8_20_14_0_80_41_22</name>
    <dbReference type="NCBI Taxonomy" id="1975020"/>
    <lineage>
        <taxon>Bacteria</taxon>
        <taxon>Candidatus Tagaibacteriota</taxon>
    </lineage>
</organism>
<proteinExistence type="inferred from homology"/>
<reference evidence="5" key="1">
    <citation type="submission" date="2017-09" db="EMBL/GenBank/DDBJ databases">
        <title>Depth-based differentiation of microbial function through sediment-hosted aquifers and enrichment of novel symbionts in the deep terrestrial subsurface.</title>
        <authorList>
            <person name="Probst A.J."/>
            <person name="Ladd B."/>
            <person name="Jarett J.K."/>
            <person name="Geller-Mcgrath D.E."/>
            <person name="Sieber C.M.K."/>
            <person name="Emerson J.B."/>
            <person name="Anantharaman K."/>
            <person name="Thomas B.C."/>
            <person name="Malmstrom R."/>
            <person name="Stieglmeier M."/>
            <person name="Klingl A."/>
            <person name="Woyke T."/>
            <person name="Ryan C.M."/>
            <person name="Banfield J.F."/>
        </authorList>
    </citation>
    <scope>NUCLEOTIDE SEQUENCE [LARGE SCALE GENOMIC DNA]</scope>
</reference>
<dbReference type="Pfam" id="PF09587">
    <property type="entry name" value="PGA_cap"/>
    <property type="match status" value="1"/>
</dbReference>
<accession>A0A2M7B9I4</accession>
<dbReference type="Gene3D" id="3.60.21.10">
    <property type="match status" value="1"/>
</dbReference>
<protein>
    <recommendedName>
        <fullName evidence="3">Capsule synthesis protein CapA domain-containing protein</fullName>
    </recommendedName>
</protein>
<comment type="similarity">
    <text evidence="1">Belongs to the CapA family.</text>
</comment>
<keyword evidence="2" id="KW-0812">Transmembrane</keyword>
<dbReference type="EMBL" id="PEVG01000006">
    <property type="protein sequence ID" value="PIU99748.1"/>
    <property type="molecule type" value="Genomic_DNA"/>
</dbReference>
<evidence type="ECO:0000313" key="5">
    <source>
        <dbReference type="Proteomes" id="UP000228561"/>
    </source>
</evidence>
<dbReference type="SUPFAM" id="SSF56300">
    <property type="entry name" value="Metallo-dependent phosphatases"/>
    <property type="match status" value="1"/>
</dbReference>
<dbReference type="PANTHER" id="PTHR33393">
    <property type="entry name" value="POLYGLUTAMINE SYNTHESIS ACCESSORY PROTEIN RV0574C-RELATED"/>
    <property type="match status" value="1"/>
</dbReference>
<feature type="domain" description="Capsule synthesis protein CapA" evidence="3">
    <location>
        <begin position="77"/>
        <end position="316"/>
    </location>
</feature>
<dbReference type="InterPro" id="IPR052169">
    <property type="entry name" value="CW_Biosynth-Accessory"/>
</dbReference>
<dbReference type="InterPro" id="IPR029052">
    <property type="entry name" value="Metallo-depent_PP-like"/>
</dbReference>
<dbReference type="SMART" id="SM00854">
    <property type="entry name" value="PGA_cap"/>
    <property type="match status" value="1"/>
</dbReference>
<keyword evidence="2" id="KW-0472">Membrane</keyword>
<dbReference type="CDD" id="cd07381">
    <property type="entry name" value="MPP_CapA"/>
    <property type="match status" value="1"/>
</dbReference>
<gene>
    <name evidence="4" type="ORF">COS58_00740</name>
</gene>
<dbReference type="InterPro" id="IPR019079">
    <property type="entry name" value="Capsule_synth_CapA"/>
</dbReference>
<comment type="caution">
    <text evidence="4">The sequence shown here is derived from an EMBL/GenBank/DDBJ whole genome shotgun (WGS) entry which is preliminary data.</text>
</comment>
<dbReference type="Proteomes" id="UP000228561">
    <property type="component" value="Unassembled WGS sequence"/>
</dbReference>
<feature type="transmembrane region" description="Helical" evidence="2">
    <location>
        <begin position="5"/>
        <end position="26"/>
    </location>
</feature>